<dbReference type="AlphaFoldDB" id="C6M3L6"/>
<feature type="compositionally biased region" description="Basic and acidic residues" evidence="1">
    <location>
        <begin position="11"/>
        <end position="23"/>
    </location>
</feature>
<evidence type="ECO:0000256" key="1">
    <source>
        <dbReference type="SAM" id="MobiDB-lite"/>
    </source>
</evidence>
<evidence type="ECO:0000313" key="2">
    <source>
        <dbReference type="EMBL" id="EET45169.1"/>
    </source>
</evidence>
<dbReference type="Proteomes" id="UP000005365">
    <property type="component" value="Unassembled WGS sequence"/>
</dbReference>
<reference evidence="2" key="1">
    <citation type="submission" date="2009-07" db="EMBL/GenBank/DDBJ databases">
        <authorList>
            <person name="Weinstock G."/>
            <person name="Sodergren E."/>
            <person name="Clifton S."/>
            <person name="Fulton L."/>
            <person name="Fulton B."/>
            <person name="Courtney L."/>
            <person name="Fronick C."/>
            <person name="Harrison M."/>
            <person name="Strong C."/>
            <person name="Farmer C."/>
            <person name="Delahaunty K."/>
            <person name="Markovic C."/>
            <person name="Hall O."/>
            <person name="Minx P."/>
            <person name="Tomlinson C."/>
            <person name="Mitreva M."/>
            <person name="Nelson J."/>
            <person name="Hou S."/>
            <person name="Wollam A."/>
            <person name="Pepin K.H."/>
            <person name="Johnson M."/>
            <person name="Bhonagiri V."/>
            <person name="Nash W.E."/>
            <person name="Warren W."/>
            <person name="Chinwalla A."/>
            <person name="Mardis E.R."/>
            <person name="Wilson R.K."/>
        </authorList>
    </citation>
    <scope>NUCLEOTIDE SEQUENCE [LARGE SCALE GENOMIC DNA]</scope>
    <source>
        <strain evidence="2">ATCC 29256</strain>
    </source>
</reference>
<organism evidence="2 3">
    <name type="scientific">Neisseria sicca ATCC 29256</name>
    <dbReference type="NCBI Taxonomy" id="547045"/>
    <lineage>
        <taxon>Bacteria</taxon>
        <taxon>Pseudomonadati</taxon>
        <taxon>Pseudomonadota</taxon>
        <taxon>Betaproteobacteria</taxon>
        <taxon>Neisseriales</taxon>
        <taxon>Neisseriaceae</taxon>
        <taxon>Neisseria</taxon>
    </lineage>
</organism>
<comment type="caution">
    <text evidence="2">The sequence shown here is derived from an EMBL/GenBank/DDBJ whole genome shotgun (WGS) entry which is preliminary data.</text>
</comment>
<feature type="compositionally biased region" description="Basic residues" evidence="1">
    <location>
        <begin position="1"/>
        <end position="10"/>
    </location>
</feature>
<sequence>MKKCRKRILKRSSENKLQQDHGHHSPCYSGLTLNQDGVTSP</sequence>
<accession>C6M3L6</accession>
<keyword evidence="3" id="KW-1185">Reference proteome</keyword>
<feature type="compositionally biased region" description="Polar residues" evidence="1">
    <location>
        <begin position="31"/>
        <end position="41"/>
    </location>
</feature>
<dbReference type="EMBL" id="ACKO02000005">
    <property type="protein sequence ID" value="EET45169.1"/>
    <property type="molecule type" value="Genomic_DNA"/>
</dbReference>
<proteinExistence type="predicted"/>
<gene>
    <name evidence="2" type="ORF">NEISICOT_01164</name>
</gene>
<feature type="region of interest" description="Disordered" evidence="1">
    <location>
        <begin position="1"/>
        <end position="41"/>
    </location>
</feature>
<evidence type="ECO:0000313" key="3">
    <source>
        <dbReference type="Proteomes" id="UP000005365"/>
    </source>
</evidence>
<name>C6M3L6_NEISI</name>
<protein>
    <submittedName>
        <fullName evidence="2">Uncharacterized protein</fullName>
    </submittedName>
</protein>